<accession>A0ABM1N8P5</accession>
<gene>
    <name evidence="2" type="primary">LOC108567317</name>
</gene>
<dbReference type="GeneID" id="108567317"/>
<name>A0ABM1N8P5_NICVS</name>
<dbReference type="Gene3D" id="3.40.630.30">
    <property type="match status" value="1"/>
</dbReference>
<dbReference type="PANTHER" id="PTHR20905:SF32">
    <property type="entry name" value="ARYLALKYLAMINE N-ACETYLTRANSFERASE-LIKE 7, ISOFORM A"/>
    <property type="match status" value="1"/>
</dbReference>
<sequence length="245" mass="28844">MEMEYPNIERPEGSVYPKIYKEFEGKLRDDGRRKFWIQDLTEEYFDEVIKGCIEGFSVEEPLCKCTKSDEDEDEGDSEWNKLWMSALKEKLSLICLTKNEEGQTKIAGFNCLVTFHKDEIFEPKSENSRNMFGMFQNVSDQRNAFEEFKLDMYLSAMGLYVYPEFRGERIGQFLLDARKDIGKLLGFKASLTFFTSTVSQKLAYRVGFKDYVTVPYVELLETHKDFLLPSILDHSKELKYMYMLY</sequence>
<organism evidence="1 2">
    <name type="scientific">Nicrophorus vespilloides</name>
    <name type="common">Boreal carrion beetle</name>
    <dbReference type="NCBI Taxonomy" id="110193"/>
    <lineage>
        <taxon>Eukaryota</taxon>
        <taxon>Metazoa</taxon>
        <taxon>Ecdysozoa</taxon>
        <taxon>Arthropoda</taxon>
        <taxon>Hexapoda</taxon>
        <taxon>Insecta</taxon>
        <taxon>Pterygota</taxon>
        <taxon>Neoptera</taxon>
        <taxon>Endopterygota</taxon>
        <taxon>Coleoptera</taxon>
        <taxon>Polyphaga</taxon>
        <taxon>Staphyliniformia</taxon>
        <taxon>Silphidae</taxon>
        <taxon>Nicrophorinae</taxon>
        <taxon>Nicrophorus</taxon>
    </lineage>
</organism>
<dbReference type="RefSeq" id="XP_017783195.1">
    <property type="nucleotide sequence ID" value="XM_017927706.1"/>
</dbReference>
<dbReference type="InterPro" id="IPR016181">
    <property type="entry name" value="Acyl_CoA_acyltransferase"/>
</dbReference>
<keyword evidence="1" id="KW-1185">Reference proteome</keyword>
<protein>
    <submittedName>
        <fullName evidence="2">Uncharacterized protein LOC108567317</fullName>
    </submittedName>
</protein>
<dbReference type="PANTHER" id="PTHR20905">
    <property type="entry name" value="N-ACETYLTRANSFERASE-RELATED"/>
    <property type="match status" value="1"/>
</dbReference>
<proteinExistence type="predicted"/>
<evidence type="ECO:0000313" key="1">
    <source>
        <dbReference type="Proteomes" id="UP000695000"/>
    </source>
</evidence>
<reference evidence="2" key="1">
    <citation type="submission" date="2025-08" db="UniProtKB">
        <authorList>
            <consortium name="RefSeq"/>
        </authorList>
    </citation>
    <scope>IDENTIFICATION</scope>
    <source>
        <tissue evidence="2">Whole Larva</tissue>
    </source>
</reference>
<dbReference type="SUPFAM" id="SSF55729">
    <property type="entry name" value="Acyl-CoA N-acyltransferases (Nat)"/>
    <property type="match status" value="1"/>
</dbReference>
<evidence type="ECO:0000313" key="2">
    <source>
        <dbReference type="RefSeq" id="XP_017783195.1"/>
    </source>
</evidence>
<dbReference type="Proteomes" id="UP000695000">
    <property type="component" value="Unplaced"/>
</dbReference>